<comment type="caution">
    <text evidence="3">The sequence shown here is derived from an EMBL/GenBank/DDBJ whole genome shotgun (WGS) entry which is preliminary data.</text>
</comment>
<dbReference type="Gene3D" id="3.10.350.10">
    <property type="entry name" value="LysM domain"/>
    <property type="match status" value="1"/>
</dbReference>
<evidence type="ECO:0000259" key="2">
    <source>
        <dbReference type="PROSITE" id="PS51782"/>
    </source>
</evidence>
<dbReference type="InterPro" id="IPR013830">
    <property type="entry name" value="SGNH_hydro"/>
</dbReference>
<dbReference type="Proteomes" id="UP001597549">
    <property type="component" value="Unassembled WGS sequence"/>
</dbReference>
<evidence type="ECO:0000313" key="3">
    <source>
        <dbReference type="EMBL" id="MFD2910228.1"/>
    </source>
</evidence>
<dbReference type="InterPro" id="IPR018392">
    <property type="entry name" value="LysM"/>
</dbReference>
<evidence type="ECO:0000256" key="1">
    <source>
        <dbReference type="SAM" id="SignalP"/>
    </source>
</evidence>
<dbReference type="PROSITE" id="PS51782">
    <property type="entry name" value="LYSM"/>
    <property type="match status" value="1"/>
</dbReference>
<dbReference type="SMART" id="SM00257">
    <property type="entry name" value="LysM"/>
    <property type="match status" value="1"/>
</dbReference>
<dbReference type="Gene3D" id="3.40.50.1110">
    <property type="entry name" value="SGNH hydrolase"/>
    <property type="match status" value="2"/>
</dbReference>
<evidence type="ECO:0000313" key="4">
    <source>
        <dbReference type="Proteomes" id="UP001597549"/>
    </source>
</evidence>
<feature type="domain" description="LysM" evidence="2">
    <location>
        <begin position="205"/>
        <end position="248"/>
    </location>
</feature>
<organism evidence="3 4">
    <name type="scientific">Flavobacterium ardleyense</name>
    <dbReference type="NCBI Taxonomy" id="2038737"/>
    <lineage>
        <taxon>Bacteria</taxon>
        <taxon>Pseudomonadati</taxon>
        <taxon>Bacteroidota</taxon>
        <taxon>Flavobacteriia</taxon>
        <taxon>Flavobacteriales</taxon>
        <taxon>Flavobacteriaceae</taxon>
        <taxon>Flavobacterium</taxon>
    </lineage>
</organism>
<accession>A0ABW5ZBR3</accession>
<dbReference type="EMBL" id="JBHUOL010000025">
    <property type="protein sequence ID" value="MFD2910228.1"/>
    <property type="molecule type" value="Genomic_DNA"/>
</dbReference>
<dbReference type="SUPFAM" id="SSF54106">
    <property type="entry name" value="LysM domain"/>
    <property type="match status" value="1"/>
</dbReference>
<dbReference type="InterPro" id="IPR036779">
    <property type="entry name" value="LysM_dom_sf"/>
</dbReference>
<gene>
    <name evidence="3" type="ORF">ACFSX9_15970</name>
</gene>
<proteinExistence type="predicted"/>
<dbReference type="PANTHER" id="PTHR30383:SF29">
    <property type="entry name" value="SGNH HYDROLASE-TYPE ESTERASE DOMAIN-CONTAINING PROTEIN"/>
    <property type="match status" value="1"/>
</dbReference>
<dbReference type="CDD" id="cd00118">
    <property type="entry name" value="LysM"/>
    <property type="match status" value="1"/>
</dbReference>
<dbReference type="PANTHER" id="PTHR30383">
    <property type="entry name" value="THIOESTERASE 1/PROTEASE 1/LYSOPHOSPHOLIPASE L1"/>
    <property type="match status" value="1"/>
</dbReference>
<protein>
    <submittedName>
        <fullName evidence="3">GDSL-type esterase/lipase family protein</fullName>
    </submittedName>
</protein>
<dbReference type="InterPro" id="IPR051532">
    <property type="entry name" value="Ester_Hydrolysis_Enzymes"/>
</dbReference>
<feature type="signal peptide" evidence="1">
    <location>
        <begin position="1"/>
        <end position="20"/>
    </location>
</feature>
<feature type="chain" id="PRO_5046048070" evidence="1">
    <location>
        <begin position="21"/>
        <end position="476"/>
    </location>
</feature>
<dbReference type="Pfam" id="PF13472">
    <property type="entry name" value="Lipase_GDSL_2"/>
    <property type="match status" value="1"/>
</dbReference>
<keyword evidence="4" id="KW-1185">Reference proteome</keyword>
<reference evidence="4" key="1">
    <citation type="journal article" date="2019" name="Int. J. Syst. Evol. Microbiol.">
        <title>The Global Catalogue of Microorganisms (GCM) 10K type strain sequencing project: providing services to taxonomists for standard genome sequencing and annotation.</title>
        <authorList>
            <consortium name="The Broad Institute Genomics Platform"/>
            <consortium name="The Broad Institute Genome Sequencing Center for Infectious Disease"/>
            <person name="Wu L."/>
            <person name="Ma J."/>
        </authorList>
    </citation>
    <scope>NUCLEOTIDE SEQUENCE [LARGE SCALE GENOMIC DNA]</scope>
    <source>
        <strain evidence="4">KCTC 52644</strain>
    </source>
</reference>
<sequence length="476" mass="52644">MKIKFCLVLFGFALFGVAQVTDTLATSADSLYFDEPVIDSLEVTFSGNGIGNSTALFGFFQRLHQLEKIKKGKINIVHIGDSHIQADLFTAKIRRDLQGVFGNGGFGFTFPYSVAKTNNSAPIRYAAAGNFQNYRNIYPDLSRPVGLSGIALETNSNDFAIQLNVKDAQYDFTRLKIITPQNANLFAVSVANKNIVIERQVAKTISHKIKSGEVLGSIANKYGVTVTALKNANGLKSNVIRAGKMLKIPTKGTQSRSSIKTEYIPIDLQSYGNYYEFNSEKPLDKIAIVPNKGANDFALNGLVLENENAGLIYHSIGVNGAKGVDFNKFTLFNDQLPALHPDLVIISLGTNESFDRQSAALYFSQIEKMIAGIKQKSPEACVLLMTSPPSVLHRKFQNTYIEEYAATIQENAPFLNYAVWDLLHVFGGNKAISRNASKGYMSKDKVHYSKVGYEKQAQLFFDAFMQSYELYKSTLE</sequence>
<dbReference type="InterPro" id="IPR036514">
    <property type="entry name" value="SGNH_hydro_sf"/>
</dbReference>
<dbReference type="Pfam" id="PF01476">
    <property type="entry name" value="LysM"/>
    <property type="match status" value="1"/>
</dbReference>
<keyword evidence="1" id="KW-0732">Signal</keyword>
<dbReference type="RefSeq" id="WP_379809515.1">
    <property type="nucleotide sequence ID" value="NZ_JBHUOL010000025.1"/>
</dbReference>
<name>A0ABW5ZBR3_9FLAO</name>
<dbReference type="SUPFAM" id="SSF52266">
    <property type="entry name" value="SGNH hydrolase"/>
    <property type="match status" value="1"/>
</dbReference>